<feature type="transmembrane region" description="Helical" evidence="7">
    <location>
        <begin position="273"/>
        <end position="292"/>
    </location>
</feature>
<feature type="transmembrane region" description="Helical" evidence="7">
    <location>
        <begin position="30"/>
        <end position="52"/>
    </location>
</feature>
<evidence type="ECO:0000256" key="2">
    <source>
        <dbReference type="ARBA" id="ARBA00008821"/>
    </source>
</evidence>
<feature type="transmembrane region" description="Helical" evidence="7">
    <location>
        <begin position="178"/>
        <end position="197"/>
    </location>
</feature>
<dbReference type="InterPro" id="IPR006043">
    <property type="entry name" value="NCS2"/>
</dbReference>
<comment type="similarity">
    <text evidence="2">Belongs to the nucleobase:cation symporter-2 (NCS2) (TC 2.A.40) family.</text>
</comment>
<feature type="transmembrane region" description="Helical" evidence="7">
    <location>
        <begin position="438"/>
        <end position="459"/>
    </location>
</feature>
<evidence type="ECO:0000256" key="6">
    <source>
        <dbReference type="ARBA" id="ARBA00023136"/>
    </source>
</evidence>
<evidence type="ECO:0000313" key="8">
    <source>
        <dbReference type="EMBL" id="PWJ72965.1"/>
    </source>
</evidence>
<comment type="subcellular location">
    <subcellularLocation>
        <location evidence="1">Membrane</location>
        <topology evidence="1">Multi-pass membrane protein</topology>
    </subcellularLocation>
</comment>
<feature type="transmembrane region" description="Helical" evidence="7">
    <location>
        <begin position="350"/>
        <end position="374"/>
    </location>
</feature>
<protein>
    <submittedName>
        <fullName evidence="8">Uracil-xanthine permease</fullName>
    </submittedName>
</protein>
<dbReference type="GO" id="GO:0042907">
    <property type="term" value="F:xanthine transmembrane transporter activity"/>
    <property type="evidence" value="ECO:0007669"/>
    <property type="project" value="TreeGrafter"/>
</dbReference>
<dbReference type="PANTHER" id="PTHR42810:SF2">
    <property type="entry name" value="PURINE PERMEASE C1399.01C-RELATED"/>
    <property type="match status" value="1"/>
</dbReference>
<dbReference type="RefSeq" id="WP_109748126.1">
    <property type="nucleotide sequence ID" value="NZ_CABJAT010000003.1"/>
</dbReference>
<comment type="caution">
    <text evidence="8">The sequence shown here is derived from an EMBL/GenBank/DDBJ whole genome shotgun (WGS) entry which is preliminary data.</text>
</comment>
<accession>A0AB73SZP2</accession>
<feature type="transmembrane region" description="Helical" evidence="7">
    <location>
        <begin position="209"/>
        <end position="228"/>
    </location>
</feature>
<reference evidence="8 9" key="1">
    <citation type="submission" date="2018-05" db="EMBL/GenBank/DDBJ databases">
        <authorList>
            <person name="Goeker M."/>
            <person name="Huntemann M."/>
            <person name="Clum A."/>
            <person name="Pillay M."/>
            <person name="Palaniappan K."/>
            <person name="Varghese N."/>
            <person name="Mikhailova N."/>
            <person name="Stamatis D."/>
            <person name="Reddy T."/>
            <person name="Daum C."/>
            <person name="Shapiro N."/>
            <person name="Ivanova N."/>
            <person name="Kyrpides N."/>
            <person name="Woyke T."/>
        </authorList>
    </citation>
    <scope>NUCLEOTIDE SEQUENCE [LARGE SCALE GENOMIC DNA]</scope>
    <source>
        <strain evidence="8 9">DSM 26524</strain>
    </source>
</reference>
<organism evidence="8 9">
    <name type="scientific">Murimonas intestini</name>
    <dbReference type="NCBI Taxonomy" id="1337051"/>
    <lineage>
        <taxon>Bacteria</taxon>
        <taxon>Bacillati</taxon>
        <taxon>Bacillota</taxon>
        <taxon>Clostridia</taxon>
        <taxon>Lachnospirales</taxon>
        <taxon>Lachnospiraceae</taxon>
        <taxon>Murimonas</taxon>
    </lineage>
</organism>
<evidence type="ECO:0000256" key="5">
    <source>
        <dbReference type="ARBA" id="ARBA00022989"/>
    </source>
</evidence>
<keyword evidence="6 7" id="KW-0472">Membrane</keyword>
<dbReference type="InterPro" id="IPR006042">
    <property type="entry name" value="Xan_ur_permease"/>
</dbReference>
<feature type="transmembrane region" description="Helical" evidence="7">
    <location>
        <begin position="89"/>
        <end position="109"/>
    </location>
</feature>
<feature type="transmembrane region" description="Helical" evidence="7">
    <location>
        <begin position="64"/>
        <end position="82"/>
    </location>
</feature>
<feature type="transmembrane region" description="Helical" evidence="7">
    <location>
        <begin position="380"/>
        <end position="399"/>
    </location>
</feature>
<dbReference type="PANTHER" id="PTHR42810">
    <property type="entry name" value="PURINE PERMEASE C1399.01C-RELATED"/>
    <property type="match status" value="1"/>
</dbReference>
<keyword evidence="4 7" id="KW-0812">Transmembrane</keyword>
<sequence>MNQQENKGAEYDFYGKLPLKKAIPLGLQHVLAMFVGNLTPLLIITGACGMGVGSEFADMQVALLQNAMWIAGVVTLVQLFAIGPVGGKVPIIMGTSSGFIGVFNSVAQVMGGGVLAYGAIMCASMIGGIFEGVLGFLLKPLRKFFPAVVTGTVVLSIGLSLIAVGVNSFGGGNTAKDFGSVENLILGGIVLLVIVILKHGTKGMTSASSILIGIIVGYVAAAVMGLILPTTGVDAQGAEYTKAWVLNWDKVSQASWFSLPQILPVKPVFDLRAVLPVLIMFIVTAVETVGDISGVMEGGMGREATDKELSGGVVCDGIGSSFAAVFGVLPNTSFSQNVGLVTMTKIVNRFALATGAVFLILCGLFPKLAALISIMPQSVLGGAAVMMFSSIVVSGIQLITKKPMTARSITIVSVALGLGYGIGSNGGVLAQLPDSIQLIFGGSGIVPAALVAIVLNIVLPKDKEEA</sequence>
<dbReference type="Proteomes" id="UP000245412">
    <property type="component" value="Unassembled WGS sequence"/>
</dbReference>
<keyword evidence="3" id="KW-0813">Transport</keyword>
<keyword evidence="9" id="KW-1185">Reference proteome</keyword>
<feature type="transmembrane region" description="Helical" evidence="7">
    <location>
        <begin position="144"/>
        <end position="166"/>
    </location>
</feature>
<dbReference type="Pfam" id="PF00860">
    <property type="entry name" value="Xan_ur_permease"/>
    <property type="match status" value="1"/>
</dbReference>
<gene>
    <name evidence="8" type="ORF">C7383_115121</name>
</gene>
<evidence type="ECO:0000256" key="7">
    <source>
        <dbReference type="SAM" id="Phobius"/>
    </source>
</evidence>
<name>A0AB73SZP2_9FIRM</name>
<dbReference type="GO" id="GO:0005886">
    <property type="term" value="C:plasma membrane"/>
    <property type="evidence" value="ECO:0007669"/>
    <property type="project" value="UniProtKB-ARBA"/>
</dbReference>
<feature type="transmembrane region" description="Helical" evidence="7">
    <location>
        <begin position="115"/>
        <end position="137"/>
    </location>
</feature>
<dbReference type="EMBL" id="QGGY01000015">
    <property type="protein sequence ID" value="PWJ72965.1"/>
    <property type="molecule type" value="Genomic_DNA"/>
</dbReference>
<proteinExistence type="inferred from homology"/>
<evidence type="ECO:0000256" key="3">
    <source>
        <dbReference type="ARBA" id="ARBA00022448"/>
    </source>
</evidence>
<evidence type="ECO:0000256" key="1">
    <source>
        <dbReference type="ARBA" id="ARBA00004141"/>
    </source>
</evidence>
<dbReference type="NCBIfam" id="TIGR00801">
    <property type="entry name" value="ncs2"/>
    <property type="match status" value="1"/>
</dbReference>
<dbReference type="AlphaFoldDB" id="A0AB73SZP2"/>
<evidence type="ECO:0000256" key="4">
    <source>
        <dbReference type="ARBA" id="ARBA00022692"/>
    </source>
</evidence>
<evidence type="ECO:0000313" key="9">
    <source>
        <dbReference type="Proteomes" id="UP000245412"/>
    </source>
</evidence>
<dbReference type="PROSITE" id="PS01116">
    <property type="entry name" value="XANTH_URACIL_PERMASE"/>
    <property type="match status" value="1"/>
</dbReference>
<feature type="transmembrane region" description="Helical" evidence="7">
    <location>
        <begin position="411"/>
        <end position="432"/>
    </location>
</feature>
<keyword evidence="5 7" id="KW-1133">Transmembrane helix</keyword>